<sequence length="387" mass="41388">MKPLTTLTPSATRTPQAQHAKTPVRNADDAQKLLANRLAERLGLEPGALNGKSDEYTPEKVATRILGFIEGRLKSAEASGSDTTELRKLLDQARSGVEKGFDEARKILDGMGVLSGKIATDIDDTYKRIQDGLSDLTQRYDPEQAESTTPATTGSGAAAAYSSRFSALAETFDMEVTTRDGDRLRISVAQASANWSQTGVAIARDGDSQATVASSRSGSLQIGGWQVQVDGELDDDERAALEKLFGQVQDLSNRFYSGDLTGAFDRAMALELDGEQLASMSLRLTQTSVRQATDAYATVAQQGGRSASAVNGALLDYAQGLLDALRTADDFAKDGKQMLKDLLKGGFSLDERFDLPRLEKAERLNGRLLDGLQGLLDAEGGVSPTEA</sequence>
<accession>A0A1G8Z759</accession>
<dbReference type="Gene3D" id="1.10.132.90">
    <property type="match status" value="1"/>
</dbReference>
<dbReference type="STRING" id="137658.SAMN05216186_104223"/>
<proteinExistence type="predicted"/>
<keyword evidence="4" id="KW-1185">Reference proteome</keyword>
<gene>
    <name evidence="3" type="ORF">SAMN05216186_104223</name>
</gene>
<dbReference type="EMBL" id="FNFD01000004">
    <property type="protein sequence ID" value="SDK10929.1"/>
    <property type="molecule type" value="Genomic_DNA"/>
</dbReference>
<evidence type="ECO:0000313" key="3">
    <source>
        <dbReference type="EMBL" id="SDK10929.1"/>
    </source>
</evidence>
<evidence type="ECO:0000313" key="4">
    <source>
        <dbReference type="Proteomes" id="UP000198706"/>
    </source>
</evidence>
<reference evidence="3 4" key="1">
    <citation type="submission" date="2016-10" db="EMBL/GenBank/DDBJ databases">
        <authorList>
            <person name="de Groot N.N."/>
        </authorList>
    </citation>
    <scope>NUCLEOTIDE SEQUENCE [LARGE SCALE GENOMIC DNA]</scope>
    <source>
        <strain evidence="3 4">JCM 21544</strain>
    </source>
</reference>
<organism evidence="3 4">
    <name type="scientific">Pseudomonas indica</name>
    <dbReference type="NCBI Taxonomy" id="137658"/>
    <lineage>
        <taxon>Bacteria</taxon>
        <taxon>Pseudomonadati</taxon>
        <taxon>Pseudomonadota</taxon>
        <taxon>Gammaproteobacteria</taxon>
        <taxon>Pseudomonadales</taxon>
        <taxon>Pseudomonadaceae</taxon>
        <taxon>Pseudomonas</taxon>
    </lineage>
</organism>
<dbReference type="InterPro" id="IPR041651">
    <property type="entry name" value="DUF5610"/>
</dbReference>
<evidence type="ECO:0000256" key="1">
    <source>
        <dbReference type="SAM" id="MobiDB-lite"/>
    </source>
</evidence>
<evidence type="ECO:0000259" key="2">
    <source>
        <dbReference type="Pfam" id="PF18433"/>
    </source>
</evidence>
<protein>
    <recommendedName>
        <fullName evidence="2">DUF5610 domain-containing protein</fullName>
    </recommendedName>
</protein>
<name>A0A1G8Z759_9PSED</name>
<feature type="compositionally biased region" description="Polar residues" evidence="1">
    <location>
        <begin position="1"/>
        <end position="19"/>
    </location>
</feature>
<dbReference type="RefSeq" id="WP_084334076.1">
    <property type="nucleotide sequence ID" value="NZ_FNFD01000004.1"/>
</dbReference>
<feature type="region of interest" description="Disordered" evidence="1">
    <location>
        <begin position="137"/>
        <end position="156"/>
    </location>
</feature>
<feature type="region of interest" description="Disordered" evidence="1">
    <location>
        <begin position="1"/>
        <end position="26"/>
    </location>
</feature>
<dbReference type="Proteomes" id="UP000198706">
    <property type="component" value="Unassembled WGS sequence"/>
</dbReference>
<feature type="compositionally biased region" description="Low complexity" evidence="1">
    <location>
        <begin position="145"/>
        <end position="156"/>
    </location>
</feature>
<feature type="domain" description="DUF5610" evidence="2">
    <location>
        <begin position="29"/>
        <end position="136"/>
    </location>
</feature>
<dbReference type="AlphaFoldDB" id="A0A1G8Z759"/>
<dbReference type="Pfam" id="PF18433">
    <property type="entry name" value="DUF5610"/>
    <property type="match status" value="1"/>
</dbReference>